<dbReference type="AlphaFoldDB" id="A0A919E4K6"/>
<proteinExistence type="predicted"/>
<reference evidence="1" key="2">
    <citation type="submission" date="2020-09" db="EMBL/GenBank/DDBJ databases">
        <authorList>
            <person name="Sun Q."/>
            <person name="Ohkuma M."/>
        </authorList>
    </citation>
    <scope>NUCLEOTIDE SEQUENCE</scope>
    <source>
        <strain evidence="1">JCM 3302</strain>
    </source>
</reference>
<comment type="caution">
    <text evidence="1">The sequence shown here is derived from an EMBL/GenBank/DDBJ whole genome shotgun (WGS) entry which is preliminary data.</text>
</comment>
<organism evidence="1 2">
    <name type="scientific">Streptomyces spiralis</name>
    <dbReference type="NCBI Taxonomy" id="66376"/>
    <lineage>
        <taxon>Bacteria</taxon>
        <taxon>Bacillati</taxon>
        <taxon>Actinomycetota</taxon>
        <taxon>Actinomycetes</taxon>
        <taxon>Kitasatosporales</taxon>
        <taxon>Streptomycetaceae</taxon>
        <taxon>Streptomyces</taxon>
    </lineage>
</organism>
<reference evidence="1" key="1">
    <citation type="journal article" date="2014" name="Int. J. Syst. Evol. Microbiol.">
        <title>Complete genome sequence of Corynebacterium casei LMG S-19264T (=DSM 44701T), isolated from a smear-ripened cheese.</title>
        <authorList>
            <consortium name="US DOE Joint Genome Institute (JGI-PGF)"/>
            <person name="Walter F."/>
            <person name="Albersmeier A."/>
            <person name="Kalinowski J."/>
            <person name="Ruckert C."/>
        </authorList>
    </citation>
    <scope>NUCLEOTIDE SEQUENCE</scope>
    <source>
        <strain evidence="1">JCM 3302</strain>
    </source>
</reference>
<evidence type="ECO:0000313" key="1">
    <source>
        <dbReference type="EMBL" id="GHF19078.1"/>
    </source>
</evidence>
<evidence type="ECO:0000313" key="2">
    <source>
        <dbReference type="Proteomes" id="UP000641386"/>
    </source>
</evidence>
<dbReference type="Proteomes" id="UP000641386">
    <property type="component" value="Unassembled WGS sequence"/>
</dbReference>
<protein>
    <submittedName>
        <fullName evidence="1">Uncharacterized protein</fullName>
    </submittedName>
</protein>
<keyword evidence="2" id="KW-1185">Reference proteome</keyword>
<gene>
    <name evidence="1" type="ORF">GCM10014715_87380</name>
</gene>
<accession>A0A919E4K6</accession>
<dbReference type="RefSeq" id="WP_189908270.1">
    <property type="nucleotide sequence ID" value="NZ_BNBC01000087.1"/>
</dbReference>
<sequence length="75" mass="7978">MRFTLGDTPLKLDDGAGCAPDGVFTAEPGLEATWWTPRVGEGDGRPECSGQYQFRVVVEAGKVYAWSNGDLVATG</sequence>
<name>A0A919E4K6_9ACTN</name>
<dbReference type="EMBL" id="BNBC01000087">
    <property type="protein sequence ID" value="GHF19078.1"/>
    <property type="molecule type" value="Genomic_DNA"/>
</dbReference>